<reference evidence="3 4" key="1">
    <citation type="submission" date="2014-08" db="EMBL/GenBank/DDBJ databases">
        <title>Complete genome sequence of Corynebacterium sphenisci CECT 5990(T) (=DSM 44792(T)), isolated from healthy wild penguins.</title>
        <authorList>
            <person name="Ruckert C."/>
            <person name="Albersmeier A."/>
            <person name="Winkler A."/>
            <person name="Kalinowski J."/>
        </authorList>
    </citation>
    <scope>NUCLEOTIDE SEQUENCE [LARGE SCALE GENOMIC DNA]</scope>
    <source>
        <strain evidence="3 4">DSM 44792</strain>
    </source>
</reference>
<feature type="compositionally biased region" description="Low complexity" evidence="1">
    <location>
        <begin position="510"/>
        <end position="522"/>
    </location>
</feature>
<evidence type="ECO:0000256" key="1">
    <source>
        <dbReference type="SAM" id="MobiDB-lite"/>
    </source>
</evidence>
<dbReference type="KEGG" id="csph:CSPHI_01405"/>
<dbReference type="Proteomes" id="UP000185469">
    <property type="component" value="Chromosome"/>
</dbReference>
<dbReference type="RefSeq" id="WP_075691160.1">
    <property type="nucleotide sequence ID" value="NZ_CP009248.1"/>
</dbReference>
<evidence type="ECO:0000259" key="2">
    <source>
        <dbReference type="Pfam" id="PF20013"/>
    </source>
</evidence>
<gene>
    <name evidence="3" type="ORF">CSPHI_01405</name>
</gene>
<dbReference type="Pfam" id="PF20013">
    <property type="entry name" value="GAP1-N2"/>
    <property type="match status" value="1"/>
</dbReference>
<dbReference type="AlphaFoldDB" id="A0A1L7CVZ4"/>
<protein>
    <recommendedName>
        <fullName evidence="2">GTPase-associated protein 1 N-terminal domain-containing protein</fullName>
    </recommendedName>
</protein>
<sequence>MDVGLLTYASFAAPGEPGAGGGWRVGQRAGGLGAEEARLLCGRIPTRPPGIRPVPRYPSAEEVAALERRMAWTAAPWPGGDRVFWFSSPAGEDGTGRAGNVFTQVHVFREGDPRPARPTDLLFSPSLRLPFGAAEVNAARAPEGAPEPGPLADPAALWPWIFAPAAVDRREVLRVLLDLLAHGEAVALACPEEEAAMWIAAVHLCTSPRAARELTFSTLERAAGLADAVRHGIRLTRVPPGDAAAAAAVPGVRLVDVADPPRPGVHGGRPTVLADGAEVPASAWSALVDELCAGPAEAAALSRGRQDTPAGADPAWFLALAALADPERAAAVAGPLAALLGAGPRPAAAEGLIAPAGPVLLDAALAGADADPAGLLARLEPLAAAGALRPGSPEAARTVGALRDSGAAALALAPGAGGPPPRPGPRLRRLLREAVAGTPELAEAIASGTGLPVGPARWLGIPERTAELLPTPPAGVAPDAADFAVPGPQGALIGAWVLGELRAGTPVTAPPRRGGATAPADPWSSAGTGPGGANPFLAGAPEFTAPVVAFGLNCLVRALAELGADATGPALPRVAAAAAAELDPGTRALLDPRITGVPAPDAAPPGEPDGWFGDPGPDPGEADPAEPAPALAEQPAIPDWLLVAILDAAGPGLPADPELVDLAGGAPQWHCLLGEVLRLPRDGADPLVREAQEMVLVSAALHLLRGGDAELVDTLPWWRVDWMGREELARLAGRGGRLLLEYGGPEPAAVPAATGAGPAGRCRLTRRTLAAHERIARRRGGAAAQLRNRSQG</sequence>
<accession>A0A1L7CVZ4</accession>
<dbReference type="OrthoDB" id="3250392at2"/>
<proteinExistence type="predicted"/>
<keyword evidence="4" id="KW-1185">Reference proteome</keyword>
<evidence type="ECO:0000313" key="4">
    <source>
        <dbReference type="Proteomes" id="UP000185469"/>
    </source>
</evidence>
<dbReference type="InterPro" id="IPR045402">
    <property type="entry name" value="GAP1-N2"/>
</dbReference>
<dbReference type="STRING" id="1437874.CSPHI_01405"/>
<name>A0A1L7CVZ4_9CORY</name>
<feature type="region of interest" description="Disordered" evidence="1">
    <location>
        <begin position="507"/>
        <end position="529"/>
    </location>
</feature>
<dbReference type="EMBL" id="CP009248">
    <property type="protein sequence ID" value="APT89962.1"/>
    <property type="molecule type" value="Genomic_DNA"/>
</dbReference>
<feature type="domain" description="GTPase-associated protein 1 N-terminal" evidence="2">
    <location>
        <begin position="6"/>
        <end position="132"/>
    </location>
</feature>
<evidence type="ECO:0000313" key="3">
    <source>
        <dbReference type="EMBL" id="APT89962.1"/>
    </source>
</evidence>
<feature type="region of interest" description="Disordered" evidence="1">
    <location>
        <begin position="592"/>
        <end position="630"/>
    </location>
</feature>
<organism evidence="3 4">
    <name type="scientific">Corynebacterium sphenisci DSM 44792</name>
    <dbReference type="NCBI Taxonomy" id="1437874"/>
    <lineage>
        <taxon>Bacteria</taxon>
        <taxon>Bacillati</taxon>
        <taxon>Actinomycetota</taxon>
        <taxon>Actinomycetes</taxon>
        <taxon>Mycobacteriales</taxon>
        <taxon>Corynebacteriaceae</taxon>
        <taxon>Corynebacterium</taxon>
    </lineage>
</organism>